<dbReference type="STRING" id="526225.Gobs_2262"/>
<reference evidence="3 4" key="1">
    <citation type="journal article" date="2010" name="Stand. Genomic Sci.">
        <title>Complete genome sequence of Geodermatophilus obscurus type strain (G-20).</title>
        <authorList>
            <person name="Ivanova N."/>
            <person name="Sikorski J."/>
            <person name="Jando M."/>
            <person name="Munk C."/>
            <person name="Lapidus A."/>
            <person name="Glavina Del Rio T."/>
            <person name="Copeland A."/>
            <person name="Tice H."/>
            <person name="Cheng J.-F."/>
            <person name="Lucas S."/>
            <person name="Chen F."/>
            <person name="Nolan M."/>
            <person name="Bruce D."/>
            <person name="Goodwin L."/>
            <person name="Pitluck S."/>
            <person name="Mavromatis K."/>
            <person name="Mikhailova N."/>
            <person name="Pati A."/>
            <person name="Chen A."/>
            <person name="Palaniappan K."/>
            <person name="Land M."/>
            <person name="Hauser L."/>
            <person name="Chang Y.-J."/>
            <person name="Jeffries C.D."/>
            <person name="Meincke L."/>
            <person name="Brettin T."/>
            <person name="Detter J.C."/>
            <person name="Detter J.C."/>
            <person name="Rohde M."/>
            <person name="Goeker M."/>
            <person name="Bristow J."/>
            <person name="Eisen J.A."/>
            <person name="Markowitz V."/>
            <person name="Hugenholtz P."/>
            <person name="Kyrpides N.C."/>
            <person name="Klenk H.-P."/>
        </authorList>
    </citation>
    <scope>NUCLEOTIDE SEQUENCE [LARGE SCALE GENOMIC DNA]</scope>
    <source>
        <strain evidence="4">ATCC 25078 / DSM 43160 / JCM 3152 / KCC A-0152 / KCTC 9177 / NBRC 13315 / NRRL B-3577 / G-20</strain>
    </source>
</reference>
<evidence type="ECO:0000313" key="4">
    <source>
        <dbReference type="Proteomes" id="UP000001382"/>
    </source>
</evidence>
<organism evidence="3 4">
    <name type="scientific">Geodermatophilus obscurus (strain ATCC 25078 / DSM 43160 / JCM 3152 / CCUG 61914 / KCC A-0152 / KCTC 9177 / NBRC 13315 / NRRL B-3577 / G-20)</name>
    <dbReference type="NCBI Taxonomy" id="526225"/>
    <lineage>
        <taxon>Bacteria</taxon>
        <taxon>Bacillati</taxon>
        <taxon>Actinomycetota</taxon>
        <taxon>Actinomycetes</taxon>
        <taxon>Geodermatophilales</taxon>
        <taxon>Geodermatophilaceae</taxon>
        <taxon>Geodermatophilus</taxon>
    </lineage>
</organism>
<evidence type="ECO:0000259" key="2">
    <source>
        <dbReference type="Pfam" id="PF04892"/>
    </source>
</evidence>
<keyword evidence="4" id="KW-1185">Reference proteome</keyword>
<gene>
    <name evidence="3" type="ordered locus">Gobs_2262</name>
</gene>
<dbReference type="AlphaFoldDB" id="D2SGV0"/>
<protein>
    <submittedName>
        <fullName evidence="3">VanZ family protein</fullName>
    </submittedName>
</protein>
<feature type="transmembrane region" description="Helical" evidence="1">
    <location>
        <begin position="12"/>
        <end position="35"/>
    </location>
</feature>
<feature type="transmembrane region" description="Helical" evidence="1">
    <location>
        <begin position="115"/>
        <end position="133"/>
    </location>
</feature>
<sequence length="150" mass="15311">MAADHRRGLDAALLLPASAVAWLTLTPAGGSGWAWGAPLTELRWYATGLHFEATVLQLVGNLALLVPLAVLAVLRRPRLGTPPRLAALAVATGAGIELLQWALPLGRVISPVDAALNATGAVAAGLVVALATGRSARRQVARLGGGPALR</sequence>
<dbReference type="KEGG" id="gob:Gobs_2262"/>
<feature type="domain" description="VanZ-like" evidence="2">
    <location>
        <begin position="41"/>
        <end position="129"/>
    </location>
</feature>
<reference evidence="4" key="2">
    <citation type="submission" date="2010-01" db="EMBL/GenBank/DDBJ databases">
        <title>The complete genome of Geodermatophilus obscurus DSM 43160.</title>
        <authorList>
            <consortium name="US DOE Joint Genome Institute (JGI-PGF)"/>
            <person name="Lucas S."/>
            <person name="Copeland A."/>
            <person name="Lapidus A."/>
            <person name="Glavina del Rio T."/>
            <person name="Dalin E."/>
            <person name="Tice H."/>
            <person name="Bruce D."/>
            <person name="Goodwin L."/>
            <person name="Pitluck S."/>
            <person name="Kyrpides N."/>
            <person name="Mavromatis K."/>
            <person name="Ivanova N."/>
            <person name="Munk A.C."/>
            <person name="Brettin T."/>
            <person name="Detter J.C."/>
            <person name="Han C."/>
            <person name="Larimer F."/>
            <person name="Land M."/>
            <person name="Hauser L."/>
            <person name="Markowitz V."/>
            <person name="Cheng J.-F."/>
            <person name="Hugenholtz P."/>
            <person name="Woyke T."/>
            <person name="Wu D."/>
            <person name="Jando M."/>
            <person name="Schneider S."/>
            <person name="Klenk H.-P."/>
            <person name="Eisen J.A."/>
        </authorList>
    </citation>
    <scope>NUCLEOTIDE SEQUENCE [LARGE SCALE GENOMIC DNA]</scope>
    <source>
        <strain evidence="4">ATCC 25078 / DSM 43160 / JCM 3152 / KCC A-0152 / KCTC 9177 / NBRC 13315 / NRRL B-3577 / G-20</strain>
    </source>
</reference>
<keyword evidence="1" id="KW-0812">Transmembrane</keyword>
<dbReference type="EMBL" id="CP001867">
    <property type="protein sequence ID" value="ADB74943.1"/>
    <property type="molecule type" value="Genomic_DNA"/>
</dbReference>
<name>D2SGV0_GEOOG</name>
<proteinExistence type="predicted"/>
<feature type="transmembrane region" description="Helical" evidence="1">
    <location>
        <begin position="55"/>
        <end position="73"/>
    </location>
</feature>
<dbReference type="Pfam" id="PF04892">
    <property type="entry name" value="VanZ"/>
    <property type="match status" value="1"/>
</dbReference>
<feature type="transmembrane region" description="Helical" evidence="1">
    <location>
        <begin position="85"/>
        <end position="103"/>
    </location>
</feature>
<dbReference type="InterPro" id="IPR006976">
    <property type="entry name" value="VanZ-like"/>
</dbReference>
<dbReference type="RefSeq" id="WP_012948378.1">
    <property type="nucleotide sequence ID" value="NC_013757.1"/>
</dbReference>
<keyword evidence="1" id="KW-0472">Membrane</keyword>
<evidence type="ECO:0000256" key="1">
    <source>
        <dbReference type="SAM" id="Phobius"/>
    </source>
</evidence>
<evidence type="ECO:0000313" key="3">
    <source>
        <dbReference type="EMBL" id="ADB74943.1"/>
    </source>
</evidence>
<dbReference type="Proteomes" id="UP000001382">
    <property type="component" value="Chromosome"/>
</dbReference>
<dbReference type="HOGENOM" id="CLU_1765941_0_0_11"/>
<keyword evidence="1" id="KW-1133">Transmembrane helix</keyword>
<accession>D2SGV0</accession>